<comment type="caution">
    <text evidence="1">The sequence shown here is derived from an EMBL/GenBank/DDBJ whole genome shotgun (WGS) entry which is preliminary data.</text>
</comment>
<dbReference type="Pfam" id="PF05973">
    <property type="entry name" value="Gp49"/>
    <property type="match status" value="1"/>
</dbReference>
<sequence length="125" mass="14465">MIWDVEYTDEFGEWWNGLSEDEQESLDASVRLLEDRGPNLGFPHSSGINGSKHSHMRELRTQHDGRPYRTLYAFDPRRSAILLIGGDKTGDDRWYDVHIPIADGLYDEHIEQLRKEGLINGKQIL</sequence>
<proteinExistence type="predicted"/>
<dbReference type="Proteomes" id="UP001321700">
    <property type="component" value="Unassembled WGS sequence"/>
</dbReference>
<evidence type="ECO:0000313" key="1">
    <source>
        <dbReference type="EMBL" id="MDT7520646.1"/>
    </source>
</evidence>
<dbReference type="EMBL" id="JAVBIK010000003">
    <property type="protein sequence ID" value="MDT7520646.1"/>
    <property type="molecule type" value="Genomic_DNA"/>
</dbReference>
<dbReference type="InterPro" id="IPR009241">
    <property type="entry name" value="HigB-like"/>
</dbReference>
<gene>
    <name evidence="1" type="ORF">RAE19_18455</name>
</gene>
<accession>A0ABU3KS51</accession>
<protein>
    <submittedName>
        <fullName evidence="1">Type II toxin-antitoxin system RelE/ParE family toxin</fullName>
    </submittedName>
</protein>
<dbReference type="RefSeq" id="WP_313876344.1">
    <property type="nucleotide sequence ID" value="NZ_JAVBIJ010000002.1"/>
</dbReference>
<reference evidence="1 2" key="1">
    <citation type="submission" date="2023-08" db="EMBL/GenBank/DDBJ databases">
        <title>Rhodoferax potami sp. nov. and Rhodoferax mekongensis sp. nov., isolated from the Mekong River in Thailand.</title>
        <authorList>
            <person name="Kitikhun S."/>
            <person name="Charoenyingcharoen P."/>
            <person name="Siriarchawattana P."/>
            <person name="Likhitrattanapisal S."/>
            <person name="Nilsakha T."/>
            <person name="Chanpet A."/>
            <person name="Rattanawaree P."/>
            <person name="Ingsriswang S."/>
        </authorList>
    </citation>
    <scope>NUCLEOTIDE SEQUENCE [LARGE SCALE GENOMIC DNA]</scope>
    <source>
        <strain evidence="1 2">TBRC 17660</strain>
    </source>
</reference>
<name>A0ABU3KS51_9BURK</name>
<evidence type="ECO:0000313" key="2">
    <source>
        <dbReference type="Proteomes" id="UP001321700"/>
    </source>
</evidence>
<organism evidence="1 2">
    <name type="scientific">Rhodoferax potami</name>
    <dbReference type="NCBI Taxonomy" id="3068338"/>
    <lineage>
        <taxon>Bacteria</taxon>
        <taxon>Pseudomonadati</taxon>
        <taxon>Pseudomonadota</taxon>
        <taxon>Betaproteobacteria</taxon>
        <taxon>Burkholderiales</taxon>
        <taxon>Comamonadaceae</taxon>
        <taxon>Rhodoferax</taxon>
    </lineage>
</organism>
<keyword evidence="2" id="KW-1185">Reference proteome</keyword>